<dbReference type="Pfam" id="PF09048">
    <property type="entry name" value="Cro"/>
    <property type="match status" value="1"/>
</dbReference>
<dbReference type="GO" id="GO:0006355">
    <property type="term" value="P:regulation of DNA-templated transcription"/>
    <property type="evidence" value="ECO:0007669"/>
    <property type="project" value="InterPro"/>
</dbReference>
<protein>
    <recommendedName>
        <fullName evidence="3">Cro/Cl family transcriptional regulator</fullName>
    </recommendedName>
</protein>
<dbReference type="RefSeq" id="WP_153681775.1">
    <property type="nucleotide sequence ID" value="NZ_JBNFZI010000007.1"/>
</dbReference>
<dbReference type="EMBL" id="AAGJNX010000001">
    <property type="protein sequence ID" value="EBO7627113.1"/>
    <property type="molecule type" value="Genomic_DNA"/>
</dbReference>
<feature type="region of interest" description="Disordered" evidence="1">
    <location>
        <begin position="57"/>
        <end position="79"/>
    </location>
</feature>
<gene>
    <name evidence="2" type="ORF">D1V22_01000</name>
</gene>
<dbReference type="InterPro" id="IPR000655">
    <property type="entry name" value="Cro-like"/>
</dbReference>
<dbReference type="InterPro" id="IPR038202">
    <property type="entry name" value="Cro_sf"/>
</dbReference>
<name>A0A5U1N4Q2_SALER</name>
<dbReference type="Gene3D" id="3.30.240.10">
    <property type="entry name" value="CRO Repressor"/>
    <property type="match status" value="1"/>
</dbReference>
<evidence type="ECO:0008006" key="3">
    <source>
        <dbReference type="Google" id="ProtNLM"/>
    </source>
</evidence>
<reference evidence="2" key="1">
    <citation type="submission" date="2018-08" db="EMBL/GenBank/DDBJ databases">
        <authorList>
            <consortium name="PulseNet: The National Subtyping Network for Foodborne Disease Surveillance"/>
            <person name="Tarr C.L."/>
            <person name="Trees E."/>
            <person name="Katz L.S."/>
            <person name="Carleton-Romer H.A."/>
            <person name="Stroika S."/>
            <person name="Kucerova Z."/>
            <person name="Roache K.F."/>
            <person name="Sabol A.L."/>
            <person name="Besser J."/>
            <person name="Gerner-Smidt P."/>
        </authorList>
    </citation>
    <scope>NUCLEOTIDE SEQUENCE</scope>
    <source>
        <strain evidence="2">PNUSAS050389</strain>
    </source>
</reference>
<sequence>MMTFTLRDYVSENGQVKAGKHLGVTQIAISKALRSGRHIFVNVSDGKVTAYETKPFPSKTKKQHGSSGFPAVCAQQDEV</sequence>
<dbReference type="InterPro" id="IPR010982">
    <property type="entry name" value="Lambda_DNA-bd_dom_sf"/>
</dbReference>
<evidence type="ECO:0000313" key="2">
    <source>
        <dbReference type="EMBL" id="EBO7627113.1"/>
    </source>
</evidence>
<proteinExistence type="predicted"/>
<accession>A0A5U1N4Q2</accession>
<dbReference type="GO" id="GO:0003677">
    <property type="term" value="F:DNA binding"/>
    <property type="evidence" value="ECO:0007669"/>
    <property type="project" value="InterPro"/>
</dbReference>
<comment type="caution">
    <text evidence="2">The sequence shown here is derived from an EMBL/GenBank/DDBJ whole genome shotgun (WGS) entry which is preliminary data.</text>
</comment>
<dbReference type="AlphaFoldDB" id="A0A5U1N4Q2"/>
<organism evidence="2">
    <name type="scientific">Salmonella enterica</name>
    <name type="common">Salmonella choleraesuis</name>
    <dbReference type="NCBI Taxonomy" id="28901"/>
    <lineage>
        <taxon>Bacteria</taxon>
        <taxon>Pseudomonadati</taxon>
        <taxon>Pseudomonadota</taxon>
        <taxon>Gammaproteobacteria</taxon>
        <taxon>Enterobacterales</taxon>
        <taxon>Enterobacteriaceae</taxon>
        <taxon>Salmonella</taxon>
    </lineage>
</organism>
<dbReference type="SUPFAM" id="SSF47413">
    <property type="entry name" value="lambda repressor-like DNA-binding domains"/>
    <property type="match status" value="1"/>
</dbReference>
<evidence type="ECO:0000256" key="1">
    <source>
        <dbReference type="SAM" id="MobiDB-lite"/>
    </source>
</evidence>